<proteinExistence type="predicted"/>
<dbReference type="EMBL" id="CP073587">
    <property type="protein sequence ID" value="QUN07722.1"/>
    <property type="molecule type" value="Genomic_DNA"/>
</dbReference>
<reference evidence="1 2" key="1">
    <citation type="submission" date="2021-04" db="EMBL/GenBank/DDBJ databases">
        <title>Novel species identification of genus Shewanella.</title>
        <authorList>
            <person name="Liu G."/>
        </authorList>
    </citation>
    <scope>NUCLEOTIDE SEQUENCE [LARGE SCALE GENOMIC DNA]</scope>
    <source>
        <strain evidence="1 2">FJAT-54481</strain>
    </source>
</reference>
<protein>
    <submittedName>
        <fullName evidence="1">Uncharacterized protein</fullName>
    </submittedName>
</protein>
<keyword evidence="2" id="KW-1185">Reference proteome</keyword>
<sequence>MAGHLCAADLQCLDRESKQALWQLCLWSCAKRNKCRHCLKKCGMAAQLPEVVTALFESTANSDNQ</sequence>
<gene>
    <name evidence="1" type="ORF">KDN34_01795</name>
</gene>
<evidence type="ECO:0000313" key="1">
    <source>
        <dbReference type="EMBL" id="QUN07722.1"/>
    </source>
</evidence>
<organism evidence="1 2">
    <name type="scientific">Shewanella yunxiaonensis</name>
    <dbReference type="NCBI Taxonomy" id="2829809"/>
    <lineage>
        <taxon>Bacteria</taxon>
        <taxon>Pseudomonadati</taxon>
        <taxon>Pseudomonadota</taxon>
        <taxon>Gammaproteobacteria</taxon>
        <taxon>Alteromonadales</taxon>
        <taxon>Shewanellaceae</taxon>
        <taxon>Shewanella</taxon>
    </lineage>
</organism>
<name>A0ABX7YYG2_9GAMM</name>
<dbReference type="Proteomes" id="UP000679575">
    <property type="component" value="Chromosome"/>
</dbReference>
<accession>A0ABX7YYG2</accession>
<evidence type="ECO:0000313" key="2">
    <source>
        <dbReference type="Proteomes" id="UP000679575"/>
    </source>
</evidence>
<dbReference type="RefSeq" id="WP_212596717.1">
    <property type="nucleotide sequence ID" value="NZ_CP073587.1"/>
</dbReference>